<dbReference type="VEuPathDB" id="AmoebaDB:DICPUDRAFT_98847"/>
<dbReference type="EC" id="2.7.11.1" evidence="1"/>
<keyword evidence="4" id="KW-0597">Phosphoprotein</keyword>
<comment type="similarity">
    <text evidence="12">Belongs to the protein kinase superfamily.</text>
</comment>
<keyword evidence="17" id="KW-1185">Reference proteome</keyword>
<dbReference type="PROSITE" id="PS00108">
    <property type="entry name" value="PROTEIN_KINASE_ST"/>
    <property type="match status" value="1"/>
</dbReference>
<dbReference type="CDD" id="cd05123">
    <property type="entry name" value="STKc_AGC"/>
    <property type="match status" value="1"/>
</dbReference>
<name>F0ZU07_DICPU</name>
<dbReference type="Pfam" id="PF00433">
    <property type="entry name" value="Pkinase_C"/>
    <property type="match status" value="1"/>
</dbReference>
<feature type="compositionally biased region" description="Low complexity" evidence="13">
    <location>
        <begin position="105"/>
        <end position="119"/>
    </location>
</feature>
<evidence type="ECO:0000256" key="3">
    <source>
        <dbReference type="ARBA" id="ARBA00022527"/>
    </source>
</evidence>
<dbReference type="PROSITE" id="PS50011">
    <property type="entry name" value="PROTEIN_KINASE_DOM"/>
    <property type="match status" value="1"/>
</dbReference>
<dbReference type="RefSeq" id="XP_003290897.1">
    <property type="nucleotide sequence ID" value="XM_003290849.1"/>
</dbReference>
<dbReference type="GeneID" id="10508687"/>
<evidence type="ECO:0000256" key="4">
    <source>
        <dbReference type="ARBA" id="ARBA00022553"/>
    </source>
</evidence>
<dbReference type="GO" id="GO:0004691">
    <property type="term" value="F:cAMP-dependent protein kinase activity"/>
    <property type="evidence" value="ECO:0007669"/>
    <property type="project" value="UniProtKB-ARBA"/>
</dbReference>
<evidence type="ECO:0000256" key="10">
    <source>
        <dbReference type="ARBA" id="ARBA00048679"/>
    </source>
</evidence>
<dbReference type="eggNOG" id="KOG0598">
    <property type="taxonomic scope" value="Eukaryota"/>
</dbReference>
<keyword evidence="7" id="KW-0418">Kinase</keyword>
<dbReference type="InterPro" id="IPR000719">
    <property type="entry name" value="Prot_kinase_dom"/>
</dbReference>
<evidence type="ECO:0000256" key="12">
    <source>
        <dbReference type="RuleBase" id="RU000304"/>
    </source>
</evidence>
<keyword evidence="3 12" id="KW-0723">Serine/threonine-protein kinase</keyword>
<gene>
    <name evidence="16" type="ORF">DICPUDRAFT_98847</name>
</gene>
<dbReference type="FunCoup" id="F0ZU07">
    <property type="interactions" value="179"/>
</dbReference>
<evidence type="ECO:0000259" key="14">
    <source>
        <dbReference type="PROSITE" id="PS50011"/>
    </source>
</evidence>
<dbReference type="GO" id="GO:0043327">
    <property type="term" value="P:chemotaxis to cAMP"/>
    <property type="evidence" value="ECO:0007669"/>
    <property type="project" value="UniProtKB-ARBA"/>
</dbReference>
<dbReference type="InterPro" id="IPR017441">
    <property type="entry name" value="Protein_kinase_ATP_BS"/>
</dbReference>
<keyword evidence="8 11" id="KW-0067">ATP-binding</keyword>
<dbReference type="GO" id="GO:0004674">
    <property type="term" value="F:protein serine/threonine kinase activity"/>
    <property type="evidence" value="ECO:0000318"/>
    <property type="project" value="GO_Central"/>
</dbReference>
<dbReference type="GO" id="GO:0005524">
    <property type="term" value="F:ATP binding"/>
    <property type="evidence" value="ECO:0007669"/>
    <property type="project" value="UniProtKB-UniRule"/>
</dbReference>
<evidence type="ECO:0000256" key="6">
    <source>
        <dbReference type="ARBA" id="ARBA00022741"/>
    </source>
</evidence>
<protein>
    <recommendedName>
        <fullName evidence="1">non-specific serine/threonine protein kinase</fullName>
        <ecNumber evidence="1">2.7.11.1</ecNumber>
    </recommendedName>
</protein>
<dbReference type="GO" id="GO:0005737">
    <property type="term" value="C:cytoplasm"/>
    <property type="evidence" value="ECO:0000318"/>
    <property type="project" value="GO_Central"/>
</dbReference>
<proteinExistence type="inferred from homology"/>
<evidence type="ECO:0000313" key="17">
    <source>
        <dbReference type="Proteomes" id="UP000001064"/>
    </source>
</evidence>
<dbReference type="InterPro" id="IPR045270">
    <property type="entry name" value="STKc_AGC"/>
</dbReference>
<feature type="compositionally biased region" description="Low complexity" evidence="13">
    <location>
        <begin position="29"/>
        <end position="65"/>
    </location>
</feature>
<evidence type="ECO:0000256" key="8">
    <source>
        <dbReference type="ARBA" id="ARBA00022840"/>
    </source>
</evidence>
<dbReference type="GO" id="GO:0030587">
    <property type="term" value="P:sorocarp development"/>
    <property type="evidence" value="ECO:0007669"/>
    <property type="project" value="UniProtKB-ARBA"/>
</dbReference>
<dbReference type="PROSITE" id="PS51285">
    <property type="entry name" value="AGC_KINASE_CTER"/>
    <property type="match status" value="1"/>
</dbReference>
<dbReference type="GO" id="GO:0050920">
    <property type="term" value="P:regulation of chemotaxis"/>
    <property type="evidence" value="ECO:0007669"/>
    <property type="project" value="UniProtKB-ARBA"/>
</dbReference>
<dbReference type="EMBL" id="GL871186">
    <property type="protein sequence ID" value="EGC32560.1"/>
    <property type="molecule type" value="Genomic_DNA"/>
</dbReference>
<dbReference type="GO" id="GO:1904630">
    <property type="term" value="P:cellular response to diterpene"/>
    <property type="evidence" value="ECO:0007669"/>
    <property type="project" value="UniProtKB-ARBA"/>
</dbReference>
<dbReference type="SMART" id="SM00220">
    <property type="entry name" value="S_TKc"/>
    <property type="match status" value="1"/>
</dbReference>
<keyword evidence="5" id="KW-0808">Transferase</keyword>
<dbReference type="GO" id="GO:0110094">
    <property type="term" value="P:polyphosphate-mediated signaling"/>
    <property type="evidence" value="ECO:0007669"/>
    <property type="project" value="UniProtKB-ARBA"/>
</dbReference>
<dbReference type="GO" id="GO:0005886">
    <property type="term" value="C:plasma membrane"/>
    <property type="evidence" value="ECO:0007669"/>
    <property type="project" value="UniProtKB-ARBA"/>
</dbReference>
<evidence type="ECO:0000256" key="11">
    <source>
        <dbReference type="PROSITE-ProRule" id="PRU10141"/>
    </source>
</evidence>
<feature type="region of interest" description="Disordered" evidence="13">
    <location>
        <begin position="1"/>
        <end position="144"/>
    </location>
</feature>
<dbReference type="KEGG" id="dpp:DICPUDRAFT_98847"/>
<dbReference type="GO" id="GO:0030334">
    <property type="term" value="P:regulation of cell migration"/>
    <property type="evidence" value="ECO:0007669"/>
    <property type="project" value="UniProtKB-ARBA"/>
</dbReference>
<dbReference type="InterPro" id="IPR000961">
    <property type="entry name" value="AGC-kinase_C"/>
</dbReference>
<dbReference type="GO" id="GO:0106310">
    <property type="term" value="F:protein serine kinase activity"/>
    <property type="evidence" value="ECO:0007669"/>
    <property type="project" value="RHEA"/>
</dbReference>
<reference evidence="17" key="1">
    <citation type="journal article" date="2011" name="Genome Biol.">
        <title>Comparative genomics of the social amoebae Dictyostelium discoideum and Dictyostelium purpureum.</title>
        <authorList>
            <consortium name="US DOE Joint Genome Institute (JGI-PGF)"/>
            <person name="Sucgang R."/>
            <person name="Kuo A."/>
            <person name="Tian X."/>
            <person name="Salerno W."/>
            <person name="Parikh A."/>
            <person name="Feasley C.L."/>
            <person name="Dalin E."/>
            <person name="Tu H."/>
            <person name="Huang E."/>
            <person name="Barry K."/>
            <person name="Lindquist E."/>
            <person name="Shapiro H."/>
            <person name="Bruce D."/>
            <person name="Schmutz J."/>
            <person name="Salamov A."/>
            <person name="Fey P."/>
            <person name="Gaudet P."/>
            <person name="Anjard C."/>
            <person name="Babu M.M."/>
            <person name="Basu S."/>
            <person name="Bushmanova Y."/>
            <person name="van der Wel H."/>
            <person name="Katoh-Kurasawa M."/>
            <person name="Dinh C."/>
            <person name="Coutinho P.M."/>
            <person name="Saito T."/>
            <person name="Elias M."/>
            <person name="Schaap P."/>
            <person name="Kay R.R."/>
            <person name="Henrissat B."/>
            <person name="Eichinger L."/>
            <person name="Rivero F."/>
            <person name="Putnam N.H."/>
            <person name="West C.M."/>
            <person name="Loomis W.F."/>
            <person name="Chisholm R.L."/>
            <person name="Shaulsky G."/>
            <person name="Strassmann J.E."/>
            <person name="Queller D.C."/>
            <person name="Kuspa A."/>
            <person name="Grigoriev I.V."/>
        </authorList>
    </citation>
    <scope>NUCLEOTIDE SEQUENCE [LARGE SCALE GENOMIC DNA]</scope>
    <source>
        <strain evidence="17">QSDP1</strain>
    </source>
</reference>
<feature type="domain" description="Protein kinase" evidence="14">
    <location>
        <begin position="161"/>
        <end position="415"/>
    </location>
</feature>
<dbReference type="GO" id="GO:0005634">
    <property type="term" value="C:nucleus"/>
    <property type="evidence" value="ECO:0000318"/>
    <property type="project" value="GO_Central"/>
</dbReference>
<evidence type="ECO:0000256" key="13">
    <source>
        <dbReference type="SAM" id="MobiDB-lite"/>
    </source>
</evidence>
<keyword evidence="2" id="KW-0145">Chemotaxis</keyword>
<dbReference type="Gene3D" id="1.10.510.10">
    <property type="entry name" value="Transferase(Phosphotransferase) domain 1"/>
    <property type="match status" value="1"/>
</dbReference>
<dbReference type="Proteomes" id="UP000001064">
    <property type="component" value="Unassembled WGS sequence"/>
</dbReference>
<dbReference type="OMA" id="KGSIFAM"/>
<dbReference type="InterPro" id="IPR017892">
    <property type="entry name" value="Pkinase_C"/>
</dbReference>
<dbReference type="GO" id="GO:1905303">
    <property type="term" value="P:positive regulation of macropinocytosis"/>
    <property type="evidence" value="ECO:0007669"/>
    <property type="project" value="UniProtKB-ARBA"/>
</dbReference>
<evidence type="ECO:0000256" key="9">
    <source>
        <dbReference type="ARBA" id="ARBA00047899"/>
    </source>
</evidence>
<feature type="binding site" evidence="11">
    <location>
        <position position="190"/>
    </location>
    <ligand>
        <name>ATP</name>
        <dbReference type="ChEBI" id="CHEBI:30616"/>
    </ligand>
</feature>
<evidence type="ECO:0000256" key="5">
    <source>
        <dbReference type="ARBA" id="ARBA00022679"/>
    </source>
</evidence>
<evidence type="ECO:0000256" key="7">
    <source>
        <dbReference type="ARBA" id="ARBA00022777"/>
    </source>
</evidence>
<dbReference type="InParanoid" id="F0ZU07"/>
<dbReference type="InterPro" id="IPR011009">
    <property type="entry name" value="Kinase-like_dom_sf"/>
</dbReference>
<dbReference type="Pfam" id="PF00069">
    <property type="entry name" value="Pkinase"/>
    <property type="match status" value="1"/>
</dbReference>
<keyword evidence="6 11" id="KW-0547">Nucleotide-binding</keyword>
<feature type="compositionally biased region" description="Polar residues" evidence="13">
    <location>
        <begin position="120"/>
        <end position="129"/>
    </location>
</feature>
<dbReference type="FunFam" id="3.30.200.20:FF:000048">
    <property type="entry name" value="Non-specific serine/threonine protein kinase"/>
    <property type="match status" value="1"/>
</dbReference>
<dbReference type="STRING" id="5786.F0ZU07"/>
<dbReference type="PANTHER" id="PTHR24351">
    <property type="entry name" value="RIBOSOMAL PROTEIN S6 KINASE"/>
    <property type="match status" value="1"/>
</dbReference>
<sequence>MGKGQSKIKNGGTGKTKTSKGKKNKDENSNNNSLTNSPNTSTGNLSVATTASTTTTVTSEQQTAQNKSQQELNANNNGNNSNPSTNNTTPANTSTGNLSAQTTEQQSNINNIDNLLNSNGATEASTSPDSLGIGNGDDNEDEGPEEIIFSKNKQSATKDDFELLTVIGKGSFGKVMQVKKKGEDKIFAMKVLRKDAIIARKQVNHTKSEKTILQSISHPFIVNLHYAFQTKDKLYMVLDFVNGGELFFHLKREGRFSEPRVKIYAAEIVSALDHLHRQDIVYRDLKPENILLDSEGHICITDFGLSKKIETNDGTFTFCGTPEYLAPEVLNGHGHGCAVDWWSLGTLLYEMLTGLPPFYSQNVSMMYQKILNGELKIPTYISPEAKSLLEGLLTREVDKRLGSKGGAEVKKHPWFKNIDWEKLDRKEVEVHFKPKVKSGTDISQIDPLFTQERPMDSLVETSALGDAMGKDNNFEGFTYVADSILKD</sequence>
<comment type="catalytic activity">
    <reaction evidence="10">
        <text>L-seryl-[protein] + ATP = O-phospho-L-seryl-[protein] + ADP + H(+)</text>
        <dbReference type="Rhea" id="RHEA:17989"/>
        <dbReference type="Rhea" id="RHEA-COMP:9863"/>
        <dbReference type="Rhea" id="RHEA-COMP:11604"/>
        <dbReference type="ChEBI" id="CHEBI:15378"/>
        <dbReference type="ChEBI" id="CHEBI:29999"/>
        <dbReference type="ChEBI" id="CHEBI:30616"/>
        <dbReference type="ChEBI" id="CHEBI:83421"/>
        <dbReference type="ChEBI" id="CHEBI:456216"/>
        <dbReference type="EC" id="2.7.11.1"/>
    </reaction>
</comment>
<dbReference type="FunFam" id="1.10.510.10:FF:000008">
    <property type="entry name" value="Non-specific serine/threonine protein kinase"/>
    <property type="match status" value="1"/>
</dbReference>
<organism evidence="16 17">
    <name type="scientific">Dictyostelium purpureum</name>
    <name type="common">Slime mold</name>
    <dbReference type="NCBI Taxonomy" id="5786"/>
    <lineage>
        <taxon>Eukaryota</taxon>
        <taxon>Amoebozoa</taxon>
        <taxon>Evosea</taxon>
        <taxon>Eumycetozoa</taxon>
        <taxon>Dictyostelia</taxon>
        <taxon>Dictyosteliales</taxon>
        <taxon>Dictyosteliaceae</taxon>
        <taxon>Dictyostelium</taxon>
    </lineage>
</organism>
<dbReference type="SMART" id="SM00133">
    <property type="entry name" value="S_TK_X"/>
    <property type="match status" value="1"/>
</dbReference>
<comment type="catalytic activity">
    <reaction evidence="9">
        <text>L-threonyl-[protein] + ATP = O-phospho-L-threonyl-[protein] + ADP + H(+)</text>
        <dbReference type="Rhea" id="RHEA:46608"/>
        <dbReference type="Rhea" id="RHEA-COMP:11060"/>
        <dbReference type="Rhea" id="RHEA-COMP:11605"/>
        <dbReference type="ChEBI" id="CHEBI:15378"/>
        <dbReference type="ChEBI" id="CHEBI:30013"/>
        <dbReference type="ChEBI" id="CHEBI:30616"/>
        <dbReference type="ChEBI" id="CHEBI:61977"/>
        <dbReference type="ChEBI" id="CHEBI:456216"/>
        <dbReference type="EC" id="2.7.11.1"/>
    </reaction>
</comment>
<dbReference type="InterPro" id="IPR008271">
    <property type="entry name" value="Ser/Thr_kinase_AS"/>
</dbReference>
<dbReference type="PROSITE" id="PS00107">
    <property type="entry name" value="PROTEIN_KINASE_ATP"/>
    <property type="match status" value="1"/>
</dbReference>
<accession>F0ZU07</accession>
<dbReference type="GO" id="GO:0032060">
    <property type="term" value="P:bleb assembly"/>
    <property type="evidence" value="ECO:0007669"/>
    <property type="project" value="UniProtKB-ARBA"/>
</dbReference>
<dbReference type="AlphaFoldDB" id="F0ZU07"/>
<evidence type="ECO:0000313" key="16">
    <source>
        <dbReference type="EMBL" id="EGC32560.1"/>
    </source>
</evidence>
<feature type="compositionally biased region" description="Low complexity" evidence="13">
    <location>
        <begin position="73"/>
        <end position="97"/>
    </location>
</feature>
<dbReference type="OrthoDB" id="63267at2759"/>
<dbReference type="Gene3D" id="3.30.200.20">
    <property type="entry name" value="Phosphorylase Kinase, domain 1"/>
    <property type="match status" value="1"/>
</dbReference>
<feature type="domain" description="AGC-kinase C-terminal" evidence="15">
    <location>
        <begin position="416"/>
        <end position="487"/>
    </location>
</feature>
<dbReference type="GO" id="GO:0046580">
    <property type="term" value="P:negative regulation of Ras protein signal transduction"/>
    <property type="evidence" value="ECO:0007669"/>
    <property type="project" value="UniProtKB-ARBA"/>
</dbReference>
<dbReference type="SUPFAM" id="SSF56112">
    <property type="entry name" value="Protein kinase-like (PK-like)"/>
    <property type="match status" value="1"/>
</dbReference>
<evidence type="ECO:0000259" key="15">
    <source>
        <dbReference type="PROSITE" id="PS51285"/>
    </source>
</evidence>
<dbReference type="GO" id="GO:0031269">
    <property type="term" value="P:pseudopodium assembly"/>
    <property type="evidence" value="ECO:0007669"/>
    <property type="project" value="UniProtKB-ARBA"/>
</dbReference>
<evidence type="ECO:0000256" key="2">
    <source>
        <dbReference type="ARBA" id="ARBA00022500"/>
    </source>
</evidence>
<evidence type="ECO:0000256" key="1">
    <source>
        <dbReference type="ARBA" id="ARBA00012513"/>
    </source>
</evidence>